<evidence type="ECO:0000313" key="2">
    <source>
        <dbReference type="Proteomes" id="UP001156259"/>
    </source>
</evidence>
<organism evidence="1 2">
    <name type="scientific">Methanophagales virus GBV301</name>
    <dbReference type="NCBI Taxonomy" id="2999280"/>
    <lineage>
        <taxon>Viruses</taxon>
        <taxon>Duplodnaviria</taxon>
        <taxon>Heunggongvirae</taxon>
        <taxon>Uroviricota</taxon>
        <taxon>Caudoviricetes</taxon>
        <taxon>Nakonvirales</taxon>
        <taxon>Ekchuahviridae</taxon>
        <taxon>Kukulkanvirus</taxon>
        <taxon>Kukulkanvirus guaymasense</taxon>
    </lineage>
</organism>
<accession>A0A9E8VAN7</accession>
<evidence type="ECO:0000313" key="1">
    <source>
        <dbReference type="EMBL" id="WAE39451.1"/>
    </source>
</evidence>
<dbReference type="EMBL" id="OP880252">
    <property type="protein sequence ID" value="WAE39451.1"/>
    <property type="molecule type" value="Genomic_DNA"/>
</dbReference>
<name>A0A9E8VAN7_9CAUD</name>
<protein>
    <submittedName>
        <fullName evidence="1">Uncharacterized protein</fullName>
    </submittedName>
</protein>
<dbReference type="Proteomes" id="UP001156259">
    <property type="component" value="Segment"/>
</dbReference>
<reference evidence="1 2" key="1">
    <citation type="submission" date="2022-10" db="EMBL/GenBank/DDBJ databases">
        <title>Evolutionary Diversification of Methanotrophic Ca. Methanophagales (ANME-1) and Their Expansive Virome.</title>
        <authorList>
            <person name="Laso-Perez R."/>
            <person name="Wu F."/>
            <person name="Cremiere A."/>
            <person name="Speth D.R."/>
            <person name="Magyar J.S."/>
            <person name="Krupovic M."/>
            <person name="Orphan V.J."/>
        </authorList>
    </citation>
    <scope>NUCLEOTIDE SEQUENCE [LARGE SCALE GENOMIC DNA]</scope>
</reference>
<sequence>MPEVVKMGEVKTSMPVIFFGQNDKKIVTFRFEAGKTPEGIELDKGEWVRYFPGEADLAGREVNEKLRNGVLETFIYAMEEDSVAVLSVSESAVGAIRQAIEDSGRDIEKPEEWADLIFTMQRKGNQSWNVNIKETGELEKKIKEALKQCEGETYANIDELALKVGLEIGSEDFDSIKEVLTSMKGREYSLGKNGLKLKK</sequence>
<gene>
    <name evidence="1" type="ORF">LDLAKGPJ_00027</name>
</gene>
<proteinExistence type="predicted"/>
<keyword evidence="2" id="KW-1185">Reference proteome</keyword>